<name>A0A6A4VFW5_AMPAM</name>
<dbReference type="EMBL" id="VIIS01001753">
    <property type="protein sequence ID" value="KAF0293326.1"/>
    <property type="molecule type" value="Genomic_DNA"/>
</dbReference>
<keyword evidence="3" id="KW-1185">Reference proteome</keyword>
<dbReference type="OrthoDB" id="6380932at2759"/>
<protein>
    <submittedName>
        <fullName evidence="2">Uncharacterized protein</fullName>
    </submittedName>
</protein>
<proteinExistence type="predicted"/>
<feature type="compositionally biased region" description="Pro residues" evidence="1">
    <location>
        <begin position="246"/>
        <end position="255"/>
    </location>
</feature>
<comment type="caution">
    <text evidence="2">The sequence shown here is derived from an EMBL/GenBank/DDBJ whole genome shotgun (WGS) entry which is preliminary data.</text>
</comment>
<evidence type="ECO:0000313" key="3">
    <source>
        <dbReference type="Proteomes" id="UP000440578"/>
    </source>
</evidence>
<dbReference type="AlphaFoldDB" id="A0A6A4VFW5"/>
<dbReference type="Proteomes" id="UP000440578">
    <property type="component" value="Unassembled WGS sequence"/>
</dbReference>
<feature type="region of interest" description="Disordered" evidence="1">
    <location>
        <begin position="161"/>
        <end position="186"/>
    </location>
</feature>
<gene>
    <name evidence="2" type="ORF">FJT64_000902</name>
</gene>
<feature type="region of interest" description="Disordered" evidence="1">
    <location>
        <begin position="237"/>
        <end position="284"/>
    </location>
</feature>
<sequence length="284" mass="29972">MEIVAPVWALLPQYRQAPDYDTALKQMYSAASVAAAPAAEPSYMYRSQPEIQHTEPADVTDFSQYKNYADLSHLPSFGYLGNGAAVQALPAAGDLINSSVHTYSTPELASQSLGDVTTDPVMTSELQLFQHQLYKPPPPYPYSKLASCSTPDLASANVQVSRSSPDLVSRKNRLNQPRAAAGLSRETHRTYENLADTVAFSPQAAFSSEELDRVYPVGPASVSALFVTQSAVVPEIARSQPAESPAAPPSGPQPPAVSAAGPGPSPAACAAHTARGRPAGPRLA</sequence>
<organism evidence="2 3">
    <name type="scientific">Amphibalanus amphitrite</name>
    <name type="common">Striped barnacle</name>
    <name type="synonym">Balanus amphitrite</name>
    <dbReference type="NCBI Taxonomy" id="1232801"/>
    <lineage>
        <taxon>Eukaryota</taxon>
        <taxon>Metazoa</taxon>
        <taxon>Ecdysozoa</taxon>
        <taxon>Arthropoda</taxon>
        <taxon>Crustacea</taxon>
        <taxon>Multicrustacea</taxon>
        <taxon>Cirripedia</taxon>
        <taxon>Thoracica</taxon>
        <taxon>Thoracicalcarea</taxon>
        <taxon>Balanomorpha</taxon>
        <taxon>Balanoidea</taxon>
        <taxon>Balanidae</taxon>
        <taxon>Amphibalaninae</taxon>
        <taxon>Amphibalanus</taxon>
    </lineage>
</organism>
<evidence type="ECO:0000256" key="1">
    <source>
        <dbReference type="SAM" id="MobiDB-lite"/>
    </source>
</evidence>
<evidence type="ECO:0000313" key="2">
    <source>
        <dbReference type="EMBL" id="KAF0293326.1"/>
    </source>
</evidence>
<accession>A0A6A4VFW5</accession>
<feature type="compositionally biased region" description="Low complexity" evidence="1">
    <location>
        <begin position="256"/>
        <end position="271"/>
    </location>
</feature>
<reference evidence="2 3" key="1">
    <citation type="submission" date="2019-07" db="EMBL/GenBank/DDBJ databases">
        <title>Draft genome assembly of a fouling barnacle, Amphibalanus amphitrite (Darwin, 1854): The first reference genome for Thecostraca.</title>
        <authorList>
            <person name="Kim W."/>
        </authorList>
    </citation>
    <scope>NUCLEOTIDE SEQUENCE [LARGE SCALE GENOMIC DNA]</scope>
    <source>
        <strain evidence="2">SNU_AA5</strain>
        <tissue evidence="2">Soma without cirri and trophi</tissue>
    </source>
</reference>